<proteinExistence type="predicted"/>
<evidence type="ECO:0000313" key="3">
    <source>
        <dbReference type="Proteomes" id="UP000199515"/>
    </source>
</evidence>
<reference evidence="2 3" key="1">
    <citation type="submission" date="2016-10" db="EMBL/GenBank/DDBJ databases">
        <authorList>
            <person name="de Groot N.N."/>
        </authorList>
    </citation>
    <scope>NUCLEOTIDE SEQUENCE [LARGE SCALE GENOMIC DNA]</scope>
    <source>
        <strain evidence="2 3">CPCC 202699</strain>
    </source>
</reference>
<feature type="signal peptide" evidence="1">
    <location>
        <begin position="1"/>
        <end position="26"/>
    </location>
</feature>
<sequence>MTVSWKEWILAACSALGLVCGPSAQAPAPADSGAQAQLNTELTLRTGESVAVQGADLRVGFDSVADSRCPPKVLCVWEGDAAVTVSLIRPSTGARTTVVLHSNAGFAKPTVYEGFEVKLTSVAQPADHVTLVVSKS</sequence>
<organism evidence="2 3">
    <name type="scientific">Amycolatopsis xylanica</name>
    <dbReference type="NCBI Taxonomy" id="589385"/>
    <lineage>
        <taxon>Bacteria</taxon>
        <taxon>Bacillati</taxon>
        <taxon>Actinomycetota</taxon>
        <taxon>Actinomycetes</taxon>
        <taxon>Pseudonocardiales</taxon>
        <taxon>Pseudonocardiaceae</taxon>
        <taxon>Amycolatopsis</taxon>
    </lineage>
</organism>
<name>A0A1H3GFU6_9PSEU</name>
<feature type="chain" id="PRO_5039212753" evidence="1">
    <location>
        <begin position="27"/>
        <end position="136"/>
    </location>
</feature>
<dbReference type="Proteomes" id="UP000199515">
    <property type="component" value="Unassembled WGS sequence"/>
</dbReference>
<dbReference type="AlphaFoldDB" id="A0A1H3GFU6"/>
<evidence type="ECO:0000313" key="2">
    <source>
        <dbReference type="EMBL" id="SDY01927.1"/>
    </source>
</evidence>
<keyword evidence="3" id="KW-1185">Reference proteome</keyword>
<dbReference type="OrthoDB" id="163809at2"/>
<keyword evidence="1" id="KW-0732">Signal</keyword>
<gene>
    <name evidence="2" type="ORF">SAMN05421504_104236</name>
</gene>
<dbReference type="RefSeq" id="WP_091290937.1">
    <property type="nucleotide sequence ID" value="NZ_FNON01000004.1"/>
</dbReference>
<accession>A0A1H3GFU6</accession>
<evidence type="ECO:0000256" key="1">
    <source>
        <dbReference type="SAM" id="SignalP"/>
    </source>
</evidence>
<dbReference type="EMBL" id="FNON01000004">
    <property type="protein sequence ID" value="SDY01927.1"/>
    <property type="molecule type" value="Genomic_DNA"/>
</dbReference>
<dbReference type="STRING" id="589385.SAMN05421504_104236"/>
<protein>
    <submittedName>
        <fullName evidence="2">Uncharacterized protein</fullName>
    </submittedName>
</protein>